<sequence>MNGQRRDAIKTAAAWALGAALTLEARAETAPPFRIAYFETYSPLSFTEAGAIKGILVDVLDEVIHRRLGLPRSHEGFPWPRAQALVQRGERDAICTIATPARLAYAQAAEEPVVTAPTTVFVRADHPRLAAFSAARDLAELRELQPSVLSYAANGWARERLGGFNVLWGNDFQSSLKMLVARRGDLMIENALTMQYSLRRLTGGDEIRMLPNRMDQAHFQLLVSRASAHLPMLPDFSRALRRFKQGPEYGEVFRRYGVQA</sequence>
<comment type="caution">
    <text evidence="3">The sequence shown here is derived from an EMBL/GenBank/DDBJ whole genome shotgun (WGS) entry which is preliminary data.</text>
</comment>
<gene>
    <name evidence="3" type="ORF">QWJ38_04365</name>
</gene>
<feature type="domain" description="Solute-binding protein family 3/N-terminal" evidence="2">
    <location>
        <begin position="34"/>
        <end position="257"/>
    </location>
</feature>
<dbReference type="InterPro" id="IPR001638">
    <property type="entry name" value="Solute-binding_3/MltF_N"/>
</dbReference>
<dbReference type="Pfam" id="PF00497">
    <property type="entry name" value="SBP_bac_3"/>
    <property type="match status" value="1"/>
</dbReference>
<proteinExistence type="predicted"/>
<keyword evidence="1" id="KW-0732">Signal</keyword>
<accession>A0ABT8DM79</accession>
<reference evidence="3 4" key="1">
    <citation type="submission" date="2023-06" db="EMBL/GenBank/DDBJ databases">
        <title>Pelomonas sp. PFR6 16S ribosomal RNA gene Genome sequencing and assembly.</title>
        <authorList>
            <person name="Woo H."/>
        </authorList>
    </citation>
    <scope>NUCLEOTIDE SEQUENCE [LARGE SCALE GENOMIC DNA]</scope>
    <source>
        <strain evidence="3 4">PFR6</strain>
    </source>
</reference>
<dbReference type="PANTHER" id="PTHR35936:SF25">
    <property type="entry name" value="ABC TRANSPORTER SUBSTRATE-BINDING PROTEIN"/>
    <property type="match status" value="1"/>
</dbReference>
<evidence type="ECO:0000256" key="1">
    <source>
        <dbReference type="ARBA" id="ARBA00022729"/>
    </source>
</evidence>
<dbReference type="PANTHER" id="PTHR35936">
    <property type="entry name" value="MEMBRANE-BOUND LYTIC MUREIN TRANSGLYCOSYLASE F"/>
    <property type="match status" value="1"/>
</dbReference>
<evidence type="ECO:0000313" key="4">
    <source>
        <dbReference type="Proteomes" id="UP001228044"/>
    </source>
</evidence>
<dbReference type="EMBL" id="JAUHHC010000001">
    <property type="protein sequence ID" value="MDN3919511.1"/>
    <property type="molecule type" value="Genomic_DNA"/>
</dbReference>
<name>A0ABT8DM79_9BURK</name>
<dbReference type="Proteomes" id="UP001228044">
    <property type="component" value="Unassembled WGS sequence"/>
</dbReference>
<dbReference type="SUPFAM" id="SSF53850">
    <property type="entry name" value="Periplasmic binding protein-like II"/>
    <property type="match status" value="1"/>
</dbReference>
<dbReference type="RefSeq" id="WP_290357812.1">
    <property type="nucleotide sequence ID" value="NZ_JAUHHC010000001.1"/>
</dbReference>
<keyword evidence="4" id="KW-1185">Reference proteome</keyword>
<evidence type="ECO:0000313" key="3">
    <source>
        <dbReference type="EMBL" id="MDN3919511.1"/>
    </source>
</evidence>
<protein>
    <submittedName>
        <fullName evidence="3">Transporter substrate-binding domain-containing protein</fullName>
    </submittedName>
</protein>
<dbReference type="Gene3D" id="3.40.190.10">
    <property type="entry name" value="Periplasmic binding protein-like II"/>
    <property type="match status" value="2"/>
</dbReference>
<dbReference type="PROSITE" id="PS51318">
    <property type="entry name" value="TAT"/>
    <property type="match status" value="1"/>
</dbReference>
<evidence type="ECO:0000259" key="2">
    <source>
        <dbReference type="Pfam" id="PF00497"/>
    </source>
</evidence>
<organism evidence="3 4">
    <name type="scientific">Roseateles violae</name>
    <dbReference type="NCBI Taxonomy" id="3058042"/>
    <lineage>
        <taxon>Bacteria</taxon>
        <taxon>Pseudomonadati</taxon>
        <taxon>Pseudomonadota</taxon>
        <taxon>Betaproteobacteria</taxon>
        <taxon>Burkholderiales</taxon>
        <taxon>Sphaerotilaceae</taxon>
        <taxon>Roseateles</taxon>
    </lineage>
</organism>
<dbReference type="InterPro" id="IPR006311">
    <property type="entry name" value="TAT_signal"/>
</dbReference>